<feature type="binding site" evidence="14">
    <location>
        <position position="197"/>
    </location>
    <ligand>
        <name>ATP</name>
        <dbReference type="ChEBI" id="CHEBI:30616"/>
    </ligand>
</feature>
<dbReference type="FunFam" id="3.90.870.10:FF:000008">
    <property type="entry name" value="Threonylcarbamoyl-AMP synthase"/>
    <property type="match status" value="1"/>
</dbReference>
<evidence type="ECO:0000256" key="4">
    <source>
        <dbReference type="ARBA" id="ARBA00015492"/>
    </source>
</evidence>
<feature type="binding site" evidence="14">
    <location>
        <position position="37"/>
    </location>
    <ligand>
        <name>L-threonine</name>
        <dbReference type="ChEBI" id="CHEBI:57926"/>
    </ligand>
</feature>
<dbReference type="EMBL" id="FOHN01000008">
    <property type="protein sequence ID" value="SET09178.1"/>
    <property type="molecule type" value="Genomic_DNA"/>
</dbReference>
<dbReference type="PANTHER" id="PTHR17490:SF16">
    <property type="entry name" value="THREONYLCARBAMOYL-AMP SYNTHASE"/>
    <property type="match status" value="1"/>
</dbReference>
<evidence type="ECO:0000256" key="5">
    <source>
        <dbReference type="ARBA" id="ARBA00022490"/>
    </source>
</evidence>
<dbReference type="STRING" id="29364.SAMN04487772_10849"/>
<dbReference type="InterPro" id="IPR005145">
    <property type="entry name" value="Sua5_C"/>
</dbReference>
<dbReference type="Proteomes" id="UP000199800">
    <property type="component" value="Unassembled WGS sequence"/>
</dbReference>
<keyword evidence="5 13" id="KW-0963">Cytoplasm</keyword>
<evidence type="ECO:0000256" key="13">
    <source>
        <dbReference type="PIRNR" id="PIRNR004930"/>
    </source>
</evidence>
<evidence type="ECO:0000256" key="11">
    <source>
        <dbReference type="ARBA" id="ARBA00029774"/>
    </source>
</evidence>
<comment type="similarity">
    <text evidence="2 13">Belongs to the SUA5 family.</text>
</comment>
<dbReference type="InterPro" id="IPR038385">
    <property type="entry name" value="Sua5/YwlC_C"/>
</dbReference>
<comment type="catalytic activity">
    <reaction evidence="12 13">
        <text>L-threonine + hydrogencarbonate + ATP = L-threonylcarbamoyladenylate + diphosphate + H2O</text>
        <dbReference type="Rhea" id="RHEA:36407"/>
        <dbReference type="ChEBI" id="CHEBI:15377"/>
        <dbReference type="ChEBI" id="CHEBI:17544"/>
        <dbReference type="ChEBI" id="CHEBI:30616"/>
        <dbReference type="ChEBI" id="CHEBI:33019"/>
        <dbReference type="ChEBI" id="CHEBI:57926"/>
        <dbReference type="ChEBI" id="CHEBI:73682"/>
        <dbReference type="EC" id="2.7.7.87"/>
    </reaction>
</comment>
<evidence type="ECO:0000313" key="17">
    <source>
        <dbReference type="Proteomes" id="UP000199800"/>
    </source>
</evidence>
<keyword evidence="9 13" id="KW-0547">Nucleotide-binding</keyword>
<dbReference type="GO" id="GO:0006450">
    <property type="term" value="P:regulation of translational fidelity"/>
    <property type="evidence" value="ECO:0007669"/>
    <property type="project" value="TreeGrafter"/>
</dbReference>
<evidence type="ECO:0000256" key="9">
    <source>
        <dbReference type="ARBA" id="ARBA00022741"/>
    </source>
</evidence>
<dbReference type="GO" id="GO:0005524">
    <property type="term" value="F:ATP binding"/>
    <property type="evidence" value="ECO:0007669"/>
    <property type="project" value="UniProtKB-UniRule"/>
</dbReference>
<name>A0A1I0BS99_9FIRM</name>
<sequence>MKTKVKQVNRDNFSRSEFEEASEILRSGGLVAFPTETVYGLGGDGLLSSAAEKIYAAKGRPSDNPLIIHISSMDDLTQLTDEVSEKANRLADAFWPGPLTMIFQKNDKVPYGTTGGLDTVAVRMPNHPIALELIRTSGVLIAAPSANTSGRPSPTKAEHVVEDLDGKIDMIIDGGEVGIGIESTIVDLTSEIPTILRPGYITKEMLEEVIGEVAIDQAILTKGVKDGLKPKAPGMKYKHYAPKGDLTLYKGLQSEVVDEINKDAAKKRAQNYKVGVIATEETKEMYDADYVMCIGSRNDEESIARHLYGILREFDHLEVKYIYGECFSKNNLGQAIMNRLLKAAGYHVVDVSGRERCDKDEI</sequence>
<feature type="binding site" evidence="14">
    <location>
        <position position="143"/>
    </location>
    <ligand>
        <name>L-threonine</name>
        <dbReference type="ChEBI" id="CHEBI:57926"/>
    </ligand>
</feature>
<keyword evidence="8 13" id="KW-0548">Nucleotidyltransferase</keyword>
<feature type="domain" description="YrdC-like" evidence="15">
    <location>
        <begin position="15"/>
        <end position="201"/>
    </location>
</feature>
<dbReference type="GO" id="GO:0005737">
    <property type="term" value="C:cytoplasm"/>
    <property type="evidence" value="ECO:0007669"/>
    <property type="project" value="UniProtKB-SubCell"/>
</dbReference>
<dbReference type="PIRSF" id="PIRSF004930">
    <property type="entry name" value="Tln_factor_SUA5"/>
    <property type="match status" value="1"/>
</dbReference>
<gene>
    <name evidence="16" type="ORF">SAMN04487772_10849</name>
</gene>
<evidence type="ECO:0000256" key="6">
    <source>
        <dbReference type="ARBA" id="ARBA00022679"/>
    </source>
</evidence>
<dbReference type="GO" id="GO:0003725">
    <property type="term" value="F:double-stranded RNA binding"/>
    <property type="evidence" value="ECO:0007669"/>
    <property type="project" value="UniProtKB-UniRule"/>
</dbReference>
<protein>
    <recommendedName>
        <fullName evidence="4 13">Threonylcarbamoyl-AMP synthase</fullName>
        <shortName evidence="13">TC-AMP synthase</shortName>
        <ecNumber evidence="3 13">2.7.7.87</ecNumber>
    </recommendedName>
    <alternativeName>
        <fullName evidence="11 13">L-threonylcarbamoyladenylate synthase</fullName>
    </alternativeName>
</protein>
<dbReference type="SUPFAM" id="SSF55821">
    <property type="entry name" value="YrdC/RibB"/>
    <property type="match status" value="1"/>
</dbReference>
<dbReference type="RefSeq" id="WP_092477530.1">
    <property type="nucleotide sequence ID" value="NZ_FOHN01000008.1"/>
</dbReference>
<evidence type="ECO:0000256" key="12">
    <source>
        <dbReference type="ARBA" id="ARBA00048366"/>
    </source>
</evidence>
<proteinExistence type="inferred from homology"/>
<dbReference type="EC" id="2.7.7.87" evidence="3 13"/>
<feature type="binding site" evidence="14">
    <location>
        <position position="240"/>
    </location>
    <ligand>
        <name>ATP</name>
        <dbReference type="ChEBI" id="CHEBI:30616"/>
    </ligand>
</feature>
<dbReference type="PANTHER" id="PTHR17490">
    <property type="entry name" value="SUA5"/>
    <property type="match status" value="1"/>
</dbReference>
<reference evidence="16 17" key="1">
    <citation type="submission" date="2016-10" db="EMBL/GenBank/DDBJ databases">
        <authorList>
            <person name="de Groot N.N."/>
        </authorList>
    </citation>
    <scope>NUCLEOTIDE SEQUENCE [LARGE SCALE GENOMIC DNA]</scope>
    <source>
        <strain evidence="16 17">DSM 1801</strain>
    </source>
</reference>
<dbReference type="GO" id="GO:0061710">
    <property type="term" value="F:L-threonylcarbamoyladenylate synthase"/>
    <property type="evidence" value="ECO:0007669"/>
    <property type="project" value="UniProtKB-EC"/>
</dbReference>
<dbReference type="GO" id="GO:0008033">
    <property type="term" value="P:tRNA processing"/>
    <property type="evidence" value="ECO:0007669"/>
    <property type="project" value="UniProtKB-KW"/>
</dbReference>
<feature type="binding site" evidence="14">
    <location>
        <position position="119"/>
    </location>
    <ligand>
        <name>ATP</name>
        <dbReference type="ChEBI" id="CHEBI:30616"/>
    </ligand>
</feature>
<dbReference type="Gene3D" id="3.40.50.11030">
    <property type="entry name" value="Threonylcarbamoyl-AMP synthase, C-terminal domain"/>
    <property type="match status" value="1"/>
</dbReference>
<feature type="binding site" evidence="14">
    <location>
        <position position="145"/>
    </location>
    <ligand>
        <name>ATP</name>
        <dbReference type="ChEBI" id="CHEBI:30616"/>
    </ligand>
</feature>
<keyword evidence="7 13" id="KW-0819">tRNA processing</keyword>
<dbReference type="InterPro" id="IPR006070">
    <property type="entry name" value="Sua5-like_dom"/>
</dbReference>
<dbReference type="GO" id="GO:0000049">
    <property type="term" value="F:tRNA binding"/>
    <property type="evidence" value="ECO:0007669"/>
    <property type="project" value="TreeGrafter"/>
</dbReference>
<feature type="binding site" evidence="14">
    <location>
        <position position="69"/>
    </location>
    <ligand>
        <name>L-threonine</name>
        <dbReference type="ChEBI" id="CHEBI:57926"/>
    </ligand>
</feature>
<keyword evidence="6 13" id="KW-0808">Transferase</keyword>
<feature type="binding site" evidence="14">
    <location>
        <position position="64"/>
    </location>
    <ligand>
        <name>ATP</name>
        <dbReference type="ChEBI" id="CHEBI:30616"/>
    </ligand>
</feature>
<evidence type="ECO:0000256" key="2">
    <source>
        <dbReference type="ARBA" id="ARBA00007663"/>
    </source>
</evidence>
<accession>A0A1I0BS99</accession>
<comment type="subcellular location">
    <subcellularLocation>
        <location evidence="1 13">Cytoplasm</location>
    </subcellularLocation>
</comment>
<evidence type="ECO:0000256" key="1">
    <source>
        <dbReference type="ARBA" id="ARBA00004496"/>
    </source>
</evidence>
<keyword evidence="17" id="KW-1185">Reference proteome</keyword>
<dbReference type="PROSITE" id="PS51163">
    <property type="entry name" value="YRDC"/>
    <property type="match status" value="1"/>
</dbReference>
<feature type="binding site" evidence="14">
    <location>
        <position position="123"/>
    </location>
    <ligand>
        <name>L-threonine</name>
        <dbReference type="ChEBI" id="CHEBI:57926"/>
    </ligand>
</feature>
<evidence type="ECO:0000256" key="14">
    <source>
        <dbReference type="PIRSR" id="PIRSR004930-1"/>
    </source>
</evidence>
<keyword evidence="10 13" id="KW-0067">ATP-binding</keyword>
<feature type="binding site" evidence="14">
    <location>
        <position position="153"/>
    </location>
    <ligand>
        <name>ATP</name>
        <dbReference type="ChEBI" id="CHEBI:30616"/>
    </ligand>
</feature>
<dbReference type="AlphaFoldDB" id="A0A1I0BS99"/>
<dbReference type="Pfam" id="PF01300">
    <property type="entry name" value="Sua5_yciO_yrdC"/>
    <property type="match status" value="1"/>
</dbReference>
<evidence type="ECO:0000256" key="7">
    <source>
        <dbReference type="ARBA" id="ARBA00022694"/>
    </source>
</evidence>
<dbReference type="NCBIfam" id="TIGR00057">
    <property type="entry name" value="L-threonylcarbamoyladenylate synthase"/>
    <property type="match status" value="1"/>
</dbReference>
<evidence type="ECO:0000256" key="10">
    <source>
        <dbReference type="ARBA" id="ARBA00022840"/>
    </source>
</evidence>
<evidence type="ECO:0000256" key="8">
    <source>
        <dbReference type="ARBA" id="ARBA00022695"/>
    </source>
</evidence>
<feature type="binding site" evidence="14">
    <location>
        <position position="60"/>
    </location>
    <ligand>
        <name>ATP</name>
        <dbReference type="ChEBI" id="CHEBI:30616"/>
    </ligand>
</feature>
<dbReference type="Pfam" id="PF03481">
    <property type="entry name" value="Sua5_C"/>
    <property type="match status" value="1"/>
</dbReference>
<organism evidence="16 17">
    <name type="scientific">[Clostridium] polysaccharolyticum</name>
    <dbReference type="NCBI Taxonomy" id="29364"/>
    <lineage>
        <taxon>Bacteria</taxon>
        <taxon>Bacillati</taxon>
        <taxon>Bacillota</taxon>
        <taxon>Clostridia</taxon>
        <taxon>Lachnospirales</taxon>
        <taxon>Lachnospiraceae</taxon>
    </lineage>
</organism>
<comment type="function">
    <text evidence="13">Required for the formation of a threonylcarbamoyl group on adenosine at position 37 (t(6)A37) in tRNAs that read codons beginning with adenine.</text>
</comment>
<dbReference type="InterPro" id="IPR010923">
    <property type="entry name" value="T(6)A37_SUA5"/>
</dbReference>
<dbReference type="InterPro" id="IPR050156">
    <property type="entry name" value="TC-AMP_synthase_SUA5"/>
</dbReference>
<dbReference type="OrthoDB" id="9814580at2"/>
<feature type="binding site" evidence="14">
    <location>
        <position position="183"/>
    </location>
    <ligand>
        <name>L-threonine</name>
        <dbReference type="ChEBI" id="CHEBI:57926"/>
    </ligand>
</feature>
<dbReference type="InterPro" id="IPR017945">
    <property type="entry name" value="DHBP_synth_RibB-like_a/b_dom"/>
</dbReference>
<evidence type="ECO:0000256" key="3">
    <source>
        <dbReference type="ARBA" id="ARBA00012584"/>
    </source>
</evidence>
<dbReference type="Gene3D" id="3.90.870.10">
    <property type="entry name" value="DHBP synthase"/>
    <property type="match status" value="1"/>
</dbReference>
<evidence type="ECO:0000313" key="16">
    <source>
        <dbReference type="EMBL" id="SET09178.1"/>
    </source>
</evidence>
<evidence type="ECO:0000259" key="15">
    <source>
        <dbReference type="PROSITE" id="PS51163"/>
    </source>
</evidence>